<evidence type="ECO:0000313" key="2">
    <source>
        <dbReference type="Proteomes" id="UP000570678"/>
    </source>
</evidence>
<sequence length="86" mass="9651">MTETGAIQVDRSGFHAALEALMMDDPHPKGYISNSPAARLDRALWAYEWARSEFPVTKRPDGRWSQQLPPIGVARSAVLEKEARDE</sequence>
<keyword evidence="2" id="KW-1185">Reference proteome</keyword>
<gene>
    <name evidence="1" type="ORF">HGA15_32525</name>
</gene>
<dbReference type="RefSeq" id="WP_157117149.1">
    <property type="nucleotide sequence ID" value="NZ_JAAXOT010000028.1"/>
</dbReference>
<evidence type="ECO:0000313" key="1">
    <source>
        <dbReference type="EMBL" id="NKY60781.1"/>
    </source>
</evidence>
<name>A0A846YSY2_9NOCA</name>
<organism evidence="1 2">
    <name type="scientific">Nocardia flavorosea</name>
    <dbReference type="NCBI Taxonomy" id="53429"/>
    <lineage>
        <taxon>Bacteria</taxon>
        <taxon>Bacillati</taxon>
        <taxon>Actinomycetota</taxon>
        <taxon>Actinomycetes</taxon>
        <taxon>Mycobacteriales</taxon>
        <taxon>Nocardiaceae</taxon>
        <taxon>Nocardia</taxon>
    </lineage>
</organism>
<reference evidence="1 2" key="1">
    <citation type="submission" date="2020-04" db="EMBL/GenBank/DDBJ databases">
        <title>MicrobeNet Type strains.</title>
        <authorList>
            <person name="Nicholson A.C."/>
        </authorList>
    </citation>
    <scope>NUCLEOTIDE SEQUENCE [LARGE SCALE GENOMIC DNA]</scope>
    <source>
        <strain evidence="1 2">JCM 3332</strain>
    </source>
</reference>
<dbReference type="Proteomes" id="UP000570678">
    <property type="component" value="Unassembled WGS sequence"/>
</dbReference>
<dbReference type="EMBL" id="JAAXOT010000028">
    <property type="protein sequence ID" value="NKY60781.1"/>
    <property type="molecule type" value="Genomic_DNA"/>
</dbReference>
<accession>A0A846YSY2</accession>
<proteinExistence type="predicted"/>
<comment type="caution">
    <text evidence="1">The sequence shown here is derived from an EMBL/GenBank/DDBJ whole genome shotgun (WGS) entry which is preliminary data.</text>
</comment>
<dbReference type="AlphaFoldDB" id="A0A846YSY2"/>
<protein>
    <submittedName>
        <fullName evidence="1">Uncharacterized protein</fullName>
    </submittedName>
</protein>